<evidence type="ECO:0000259" key="14">
    <source>
        <dbReference type="Pfam" id="PF01433"/>
    </source>
</evidence>
<dbReference type="EC" id="3.4.11.2" evidence="4"/>
<dbReference type="InterPro" id="IPR045357">
    <property type="entry name" value="Aminopeptidase_N-like_N"/>
</dbReference>
<keyword evidence="6 17" id="KW-0031">Aminopeptidase</keyword>
<evidence type="ECO:0000256" key="9">
    <source>
        <dbReference type="ARBA" id="ARBA00022801"/>
    </source>
</evidence>
<dbReference type="GO" id="GO:0016285">
    <property type="term" value="F:alanyl aminopeptidase activity"/>
    <property type="evidence" value="ECO:0007669"/>
    <property type="project" value="UniProtKB-EC"/>
</dbReference>
<dbReference type="GO" id="GO:0005615">
    <property type="term" value="C:extracellular space"/>
    <property type="evidence" value="ECO:0007669"/>
    <property type="project" value="TreeGrafter"/>
</dbReference>
<dbReference type="AlphaFoldDB" id="A0A498C0K6"/>
<protein>
    <recommendedName>
        <fullName evidence="5">Aminopeptidase N</fullName>
        <ecNumber evidence="4">3.4.11.2</ecNumber>
    </recommendedName>
    <alternativeName>
        <fullName evidence="12">Alanine aminopeptidase</fullName>
    </alternativeName>
    <alternativeName>
        <fullName evidence="13">Lysyl aminopeptidase</fullName>
    </alternativeName>
</protein>
<dbReference type="Pfam" id="PF17900">
    <property type="entry name" value="Peptidase_M1_N"/>
    <property type="match status" value="1"/>
</dbReference>
<organism evidence="17 18">
    <name type="scientific">Microbacterium telephonicum</name>
    <dbReference type="NCBI Taxonomy" id="1714841"/>
    <lineage>
        <taxon>Bacteria</taxon>
        <taxon>Bacillati</taxon>
        <taxon>Actinomycetota</taxon>
        <taxon>Actinomycetes</taxon>
        <taxon>Micrococcales</taxon>
        <taxon>Microbacteriaceae</taxon>
        <taxon>Microbacterium</taxon>
    </lineage>
</organism>
<accession>A0A498C0K6</accession>
<proteinExistence type="inferred from homology"/>
<dbReference type="NCBIfam" id="TIGR02412">
    <property type="entry name" value="pepN_strep_liv"/>
    <property type="match status" value="1"/>
</dbReference>
<dbReference type="Proteomes" id="UP000273158">
    <property type="component" value="Unassembled WGS sequence"/>
</dbReference>
<evidence type="ECO:0000256" key="11">
    <source>
        <dbReference type="ARBA" id="ARBA00023049"/>
    </source>
</evidence>
<dbReference type="InterPro" id="IPR050344">
    <property type="entry name" value="Peptidase_M1_aminopeptidases"/>
</dbReference>
<evidence type="ECO:0000256" key="7">
    <source>
        <dbReference type="ARBA" id="ARBA00022670"/>
    </source>
</evidence>
<dbReference type="InterPro" id="IPR014782">
    <property type="entry name" value="Peptidase_M1_dom"/>
</dbReference>
<evidence type="ECO:0000256" key="2">
    <source>
        <dbReference type="ARBA" id="ARBA00001947"/>
    </source>
</evidence>
<keyword evidence="7" id="KW-0645">Protease</keyword>
<comment type="similarity">
    <text evidence="3">Belongs to the peptidase M1 family.</text>
</comment>
<sequence>MSTANLTRDETAARAAVIRVETVEVHLDLRGARDADADSFPTAATLTFEADATETWIDFLGAGVDEVVVNGSPRAVEWDGARIRIDALAARNVVTVRARGRYSRSGEGLHRFRDPVDDEVYLYTQYEPADARRVYPVFEQPDLKARWRFEVSAPAGWTVLSNGVETARDDVADGIRVTFAETLPLSSYITAVAAGPYHRVDGTWEGDGGPVALGVLCRASLASHLDADEILEVTRRGLTYFGERFAAPYPWGKYDQIFVPEYNLGAMENPGLVTFTEAYVFRGAATAAQRDARANTILHEMAHMWFGDLVTMRWWDDLWLKESFADFMGAHSSVATGLYPDAWVTFASRRKGWAYEQDQLPTTHPIVADIPDLEAAKLNFDGITYAKGASVLKQLVAFVGEEAFFAGARRYFADNAFGNTTLVDLLSALEAESGRDLAGWSDAWLRTTGVSEVRAHRRDGGLEITQTDVRPHRFTVGFFDLEDGRLIRRAQRDVDIDADALTVAGPEAALVVPNDDDSTYAKVRLDARSTDAVAAALSTVDDALVRSVVWAALWNAARDGELPVERYLGIVTAHAVAEPNVGLLADALARTGFAVAHYAAPHRRDALASQWLETAWSALRSAEPGSDAQLAWARAVGAAAAVAPGRHDELRGILSGRIAAPERLPLDPELRWSWLLALAATGHATPADADAELARDDTAKGRLAHRAMLAARPDTAVRAAAWTQAWDDALLSNDELDAVISGVRAGGRRDLIAGFDADYYARILPVWEERSIEIARRLVRGLFPAAETTDDADAWLAAHHDAPRALRRIVIEQRDGLARDLRVRAAQPD</sequence>
<feature type="domain" description="ERAP1-like C-terminal" evidence="15">
    <location>
        <begin position="510"/>
        <end position="818"/>
    </location>
</feature>
<keyword evidence="9" id="KW-0378">Hydrolase</keyword>
<keyword evidence="8" id="KW-0479">Metal-binding</keyword>
<dbReference type="PRINTS" id="PR00756">
    <property type="entry name" value="ALADIPTASE"/>
</dbReference>
<comment type="caution">
    <text evidence="17">The sequence shown here is derived from an EMBL/GenBank/DDBJ whole genome shotgun (WGS) entry which is preliminary data.</text>
</comment>
<evidence type="ECO:0000259" key="15">
    <source>
        <dbReference type="Pfam" id="PF11838"/>
    </source>
</evidence>
<keyword evidence="18" id="KW-1185">Reference proteome</keyword>
<dbReference type="SUPFAM" id="SSF63737">
    <property type="entry name" value="Leukotriene A4 hydrolase N-terminal domain"/>
    <property type="match status" value="1"/>
</dbReference>
<dbReference type="InterPro" id="IPR042097">
    <property type="entry name" value="Aminopeptidase_N-like_N_sf"/>
</dbReference>
<evidence type="ECO:0000256" key="3">
    <source>
        <dbReference type="ARBA" id="ARBA00010136"/>
    </source>
</evidence>
<dbReference type="CDD" id="cd09602">
    <property type="entry name" value="M1_APN"/>
    <property type="match status" value="1"/>
</dbReference>
<dbReference type="GO" id="GO:0043171">
    <property type="term" value="P:peptide catabolic process"/>
    <property type="evidence" value="ECO:0007669"/>
    <property type="project" value="TreeGrafter"/>
</dbReference>
<gene>
    <name evidence="17" type="ORF">C7474_1598</name>
</gene>
<reference evidence="17 18" key="1">
    <citation type="journal article" date="2015" name="Stand. Genomic Sci.">
        <title>Genomic Encyclopedia of Bacterial and Archaeal Type Strains, Phase III: the genomes of soil and plant-associated and newly described type strains.</title>
        <authorList>
            <person name="Whitman W.B."/>
            <person name="Woyke T."/>
            <person name="Klenk H.P."/>
            <person name="Zhou Y."/>
            <person name="Lilburn T.G."/>
            <person name="Beck B.J."/>
            <person name="De Vos P."/>
            <person name="Vandamme P."/>
            <person name="Eisen J.A."/>
            <person name="Garrity G."/>
            <person name="Hugenholtz P."/>
            <person name="Kyrpides N.C."/>
        </authorList>
    </citation>
    <scope>NUCLEOTIDE SEQUENCE [LARGE SCALE GENOMIC DNA]</scope>
    <source>
        <strain evidence="17 18">S2T63</strain>
    </source>
</reference>
<dbReference type="SUPFAM" id="SSF55486">
    <property type="entry name" value="Metalloproteases ('zincins'), catalytic domain"/>
    <property type="match status" value="1"/>
</dbReference>
<evidence type="ECO:0000256" key="12">
    <source>
        <dbReference type="ARBA" id="ARBA00029811"/>
    </source>
</evidence>
<dbReference type="InterPro" id="IPR027268">
    <property type="entry name" value="Peptidase_M4/M1_CTD_sf"/>
</dbReference>
<feature type="domain" description="Peptidase M1 membrane alanine aminopeptidase" evidence="14">
    <location>
        <begin position="231"/>
        <end position="444"/>
    </location>
</feature>
<dbReference type="InterPro" id="IPR024571">
    <property type="entry name" value="ERAP1-like_C_dom"/>
</dbReference>
<evidence type="ECO:0000313" key="17">
    <source>
        <dbReference type="EMBL" id="RLK49444.1"/>
    </source>
</evidence>
<comment type="cofactor">
    <cofactor evidence="2">
        <name>Zn(2+)</name>
        <dbReference type="ChEBI" id="CHEBI:29105"/>
    </cofactor>
</comment>
<dbReference type="Pfam" id="PF11838">
    <property type="entry name" value="ERAP1_C"/>
    <property type="match status" value="1"/>
</dbReference>
<feature type="domain" description="Aminopeptidase N-like N-terminal" evidence="16">
    <location>
        <begin position="100"/>
        <end position="189"/>
    </location>
</feature>
<dbReference type="GO" id="GO:0042277">
    <property type="term" value="F:peptide binding"/>
    <property type="evidence" value="ECO:0007669"/>
    <property type="project" value="TreeGrafter"/>
</dbReference>
<dbReference type="PANTHER" id="PTHR11533:SF174">
    <property type="entry name" value="PUROMYCIN-SENSITIVE AMINOPEPTIDASE-RELATED"/>
    <property type="match status" value="1"/>
</dbReference>
<evidence type="ECO:0000256" key="13">
    <source>
        <dbReference type="ARBA" id="ARBA00031533"/>
    </source>
</evidence>
<dbReference type="GO" id="GO:0008270">
    <property type="term" value="F:zinc ion binding"/>
    <property type="evidence" value="ECO:0007669"/>
    <property type="project" value="InterPro"/>
</dbReference>
<dbReference type="GO" id="GO:0070006">
    <property type="term" value="F:metalloaminopeptidase activity"/>
    <property type="evidence" value="ECO:0007669"/>
    <property type="project" value="TreeGrafter"/>
</dbReference>
<evidence type="ECO:0000256" key="6">
    <source>
        <dbReference type="ARBA" id="ARBA00022438"/>
    </source>
</evidence>
<evidence type="ECO:0000256" key="10">
    <source>
        <dbReference type="ARBA" id="ARBA00022833"/>
    </source>
</evidence>
<dbReference type="GO" id="GO:0016020">
    <property type="term" value="C:membrane"/>
    <property type="evidence" value="ECO:0007669"/>
    <property type="project" value="TreeGrafter"/>
</dbReference>
<dbReference type="PANTHER" id="PTHR11533">
    <property type="entry name" value="PROTEASE M1 ZINC METALLOPROTEASE"/>
    <property type="match status" value="1"/>
</dbReference>
<name>A0A498C0K6_9MICO</name>
<dbReference type="OrthoDB" id="100605at2"/>
<evidence type="ECO:0000313" key="18">
    <source>
        <dbReference type="Proteomes" id="UP000273158"/>
    </source>
</evidence>
<evidence type="ECO:0000256" key="8">
    <source>
        <dbReference type="ARBA" id="ARBA00022723"/>
    </source>
</evidence>
<dbReference type="GO" id="GO:0006508">
    <property type="term" value="P:proteolysis"/>
    <property type="evidence" value="ECO:0007669"/>
    <property type="project" value="UniProtKB-KW"/>
</dbReference>
<dbReference type="Pfam" id="PF01433">
    <property type="entry name" value="Peptidase_M1"/>
    <property type="match status" value="1"/>
</dbReference>
<dbReference type="Gene3D" id="1.10.390.10">
    <property type="entry name" value="Neutral Protease Domain 2"/>
    <property type="match status" value="1"/>
</dbReference>
<evidence type="ECO:0000256" key="4">
    <source>
        <dbReference type="ARBA" id="ARBA00012564"/>
    </source>
</evidence>
<dbReference type="EMBL" id="RCDB01000002">
    <property type="protein sequence ID" value="RLK49444.1"/>
    <property type="molecule type" value="Genomic_DNA"/>
</dbReference>
<dbReference type="InterPro" id="IPR012778">
    <property type="entry name" value="Pept_M1_aminopeptidase"/>
</dbReference>
<dbReference type="InterPro" id="IPR001930">
    <property type="entry name" value="Peptidase_M1"/>
</dbReference>
<dbReference type="RefSeq" id="WP_121058680.1">
    <property type="nucleotide sequence ID" value="NZ_RCDB01000002.1"/>
</dbReference>
<dbReference type="GO" id="GO:0005737">
    <property type="term" value="C:cytoplasm"/>
    <property type="evidence" value="ECO:0007669"/>
    <property type="project" value="TreeGrafter"/>
</dbReference>
<keyword evidence="11" id="KW-0482">Metalloprotease</keyword>
<keyword evidence="10" id="KW-0862">Zinc</keyword>
<evidence type="ECO:0000256" key="1">
    <source>
        <dbReference type="ARBA" id="ARBA00000098"/>
    </source>
</evidence>
<comment type="catalytic activity">
    <reaction evidence="1">
        <text>Release of an N-terminal amino acid, Xaa-|-Yaa- from a peptide, amide or arylamide. Xaa is preferably Ala, but may be most amino acids including Pro (slow action). When a terminal hydrophobic residue is followed by a prolyl residue, the two may be released as an intact Xaa-Pro dipeptide.</text>
        <dbReference type="EC" id="3.4.11.2"/>
    </reaction>
</comment>
<dbReference type="FunFam" id="1.10.390.10:FF:000004">
    <property type="entry name" value="Aminopeptidase N"/>
    <property type="match status" value="1"/>
</dbReference>
<evidence type="ECO:0000259" key="16">
    <source>
        <dbReference type="Pfam" id="PF17900"/>
    </source>
</evidence>
<dbReference type="Gene3D" id="2.60.40.1730">
    <property type="entry name" value="tricorn interacting facor f3 domain"/>
    <property type="match status" value="1"/>
</dbReference>
<evidence type="ECO:0000256" key="5">
    <source>
        <dbReference type="ARBA" id="ARBA00015611"/>
    </source>
</evidence>